<keyword evidence="3" id="KW-1185">Reference proteome</keyword>
<dbReference type="InterPro" id="IPR000182">
    <property type="entry name" value="GNAT_dom"/>
</dbReference>
<accession>A0ABQ5QX10</accession>
<organism evidence="2 3">
    <name type="scientific">Phytohabitans aurantiacus</name>
    <dbReference type="NCBI Taxonomy" id="3016789"/>
    <lineage>
        <taxon>Bacteria</taxon>
        <taxon>Bacillati</taxon>
        <taxon>Actinomycetota</taxon>
        <taxon>Actinomycetes</taxon>
        <taxon>Micromonosporales</taxon>
        <taxon>Micromonosporaceae</taxon>
    </lineage>
</organism>
<evidence type="ECO:0000313" key="3">
    <source>
        <dbReference type="Proteomes" id="UP001144280"/>
    </source>
</evidence>
<dbReference type="Proteomes" id="UP001144280">
    <property type="component" value="Unassembled WGS sequence"/>
</dbReference>
<dbReference type="PANTHER" id="PTHR41700:SF1">
    <property type="entry name" value="N-ACETYLTRANSFERASE DOMAIN-CONTAINING PROTEIN"/>
    <property type="match status" value="1"/>
</dbReference>
<comment type="caution">
    <text evidence="2">The sequence shown here is derived from an EMBL/GenBank/DDBJ whole genome shotgun (WGS) entry which is preliminary data.</text>
</comment>
<dbReference type="PROSITE" id="PS51186">
    <property type="entry name" value="GNAT"/>
    <property type="match status" value="1"/>
</dbReference>
<dbReference type="InterPro" id="IPR038740">
    <property type="entry name" value="BioF2-like_GNAT_dom"/>
</dbReference>
<dbReference type="EMBL" id="BSDI01000020">
    <property type="protein sequence ID" value="GLH99063.1"/>
    <property type="molecule type" value="Genomic_DNA"/>
</dbReference>
<protein>
    <recommendedName>
        <fullName evidence="1">N-acetyltransferase domain-containing protein</fullName>
    </recommendedName>
</protein>
<dbReference type="InterPro" id="IPR038764">
    <property type="entry name" value="GNAT_N_AcTrfase_prd"/>
</dbReference>
<dbReference type="PANTHER" id="PTHR41700">
    <property type="entry name" value="GCN5-RELATED N-ACETYLTRANSFERASE"/>
    <property type="match status" value="1"/>
</dbReference>
<reference evidence="2" key="1">
    <citation type="submission" date="2022-12" db="EMBL/GenBank/DDBJ databases">
        <title>New Phytohabitans aurantiacus sp. RD004123 nov., an actinomycete isolated from soil.</title>
        <authorList>
            <person name="Triningsih D.W."/>
            <person name="Harunari E."/>
            <person name="Igarashi Y."/>
        </authorList>
    </citation>
    <scope>NUCLEOTIDE SEQUENCE</scope>
    <source>
        <strain evidence="2">RD004123</strain>
    </source>
</reference>
<dbReference type="RefSeq" id="WP_281898438.1">
    <property type="nucleotide sequence ID" value="NZ_BSDI01000020.1"/>
</dbReference>
<dbReference type="SUPFAM" id="SSF55729">
    <property type="entry name" value="Acyl-CoA N-acyltransferases (Nat)"/>
    <property type="match status" value="1"/>
</dbReference>
<name>A0ABQ5QX10_9ACTN</name>
<dbReference type="Pfam" id="PF13480">
    <property type="entry name" value="Acetyltransf_6"/>
    <property type="match status" value="1"/>
</dbReference>
<proteinExistence type="predicted"/>
<evidence type="ECO:0000313" key="2">
    <source>
        <dbReference type="EMBL" id="GLH99063.1"/>
    </source>
</evidence>
<sequence>MVDTATDVRDEAWRVARTAEGRLGIQIRELTSLDDQQAAAELLRRIWRADSADQIVNAGMMRAFAHSGNYVVGAYRGSTLVAVAVGFFGADHLHSHVTGVDPAGQSGGVGYAVKLHQRAWALARGVGAVCWTFDPLIRRNAYFNLHKLGARAAAYLPDFYGAMDDGINAGDPSDRMYIRWELGSSAAIAAAEGHGPEPDPTGATILVGRTDTAGAEAPVTGVPAPGRLAVAVPADVERMRGTDAALAARWRMAVRDAMVGALDRGYRIEGITRDGWYLLHP</sequence>
<evidence type="ECO:0000259" key="1">
    <source>
        <dbReference type="PROSITE" id="PS51186"/>
    </source>
</evidence>
<gene>
    <name evidence="2" type="ORF">Pa4123_43380</name>
</gene>
<dbReference type="Gene3D" id="3.40.630.30">
    <property type="match status" value="1"/>
</dbReference>
<dbReference type="InterPro" id="IPR016181">
    <property type="entry name" value="Acyl_CoA_acyltransferase"/>
</dbReference>
<feature type="domain" description="N-acetyltransferase" evidence="1">
    <location>
        <begin position="25"/>
        <end position="181"/>
    </location>
</feature>